<dbReference type="GO" id="GO:0005506">
    <property type="term" value="F:iron ion binding"/>
    <property type="evidence" value="ECO:0007669"/>
    <property type="project" value="InterPro"/>
</dbReference>
<dbReference type="AlphaFoldDB" id="A0A4V1WNC1"/>
<feature type="binding site" description="axial binding residue" evidence="9">
    <location>
        <position position="491"/>
    </location>
    <ligand>
        <name>heme</name>
        <dbReference type="ChEBI" id="CHEBI:30413"/>
    </ligand>
    <ligandPart>
        <name>Fe</name>
        <dbReference type="ChEBI" id="CHEBI:18248"/>
    </ligandPart>
</feature>
<dbReference type="VEuPathDB" id="FungiDB:CC77DRAFT_985017"/>
<evidence type="ECO:0000313" key="13">
    <source>
        <dbReference type="Proteomes" id="UP000291422"/>
    </source>
</evidence>
<evidence type="ECO:0000313" key="12">
    <source>
        <dbReference type="EMBL" id="RYN52957.1"/>
    </source>
</evidence>
<evidence type="ECO:0000256" key="9">
    <source>
        <dbReference type="PIRSR" id="PIRSR602403-1"/>
    </source>
</evidence>
<sequence>MDDQKIRHSVRMALAAGDLPHVLKTSWPLVLVITVFLVSVYRMSKTRSIPASIPYIRAGEKGSFSIIPARFRDAKNGTALTEEGYKKYSKNGLAFASMGMYLRPEITLPPSDMRWLIDQPDDHVAQSLDFTNTLLNKYYVSGLPDKELFYPPFVGIDLKKIGNVQVASIWQQVATFVDEICSSGTWETVDVGELSKAVVMRVLVRAFLGEKLANDSAFVADVRSFSTWFNGTIFPLFALVPDFLKPIAGPLFAYPARHYLARIDKKLMPIIHELLEAKEQGELNEGDTDNLLRCYVSTRHNSVDLDPRRIASRLLILLATGAFDTISRAFHSALTDLASGPVEGNVGKDQTHRITEHQNVIRAEVQNVLQENSGSWTRQSMHTLVHTESFLREVMRRRTFLARQLHRVVVKDCGLHLPKDSCGGAIAPKGTWLAVPGSPVHLDDDVWEDAREFKAWRFLDNSLTPPAIKPQGTVAAITDSFLSFGKGRHACPGRFFAGDVMKLAVACIASEYDIKPLASRPQDGKIMDLSLPAQVNIEIRRRNR</sequence>
<dbReference type="InterPro" id="IPR036396">
    <property type="entry name" value="Cyt_P450_sf"/>
</dbReference>
<dbReference type="EMBL" id="PDXD01000250">
    <property type="protein sequence ID" value="RYN52957.1"/>
    <property type="molecule type" value="Genomic_DNA"/>
</dbReference>
<keyword evidence="11" id="KW-0472">Membrane</keyword>
<proteinExistence type="inferred from homology"/>
<evidence type="ECO:0000256" key="5">
    <source>
        <dbReference type="ARBA" id="ARBA00022723"/>
    </source>
</evidence>
<dbReference type="GO" id="GO:0004497">
    <property type="term" value="F:monooxygenase activity"/>
    <property type="evidence" value="ECO:0007669"/>
    <property type="project" value="UniProtKB-KW"/>
</dbReference>
<dbReference type="Pfam" id="PF00067">
    <property type="entry name" value="p450"/>
    <property type="match status" value="1"/>
</dbReference>
<dbReference type="PANTHER" id="PTHR46206:SF1">
    <property type="entry name" value="P450, PUTATIVE (EUROFUNG)-RELATED"/>
    <property type="match status" value="1"/>
</dbReference>
<evidence type="ECO:0000256" key="6">
    <source>
        <dbReference type="ARBA" id="ARBA00023002"/>
    </source>
</evidence>
<comment type="cofactor">
    <cofactor evidence="1 9">
        <name>heme</name>
        <dbReference type="ChEBI" id="CHEBI:30413"/>
    </cofactor>
</comment>
<keyword evidence="4 9" id="KW-0349">Heme</keyword>
<comment type="caution">
    <text evidence="12">The sequence shown here is derived from an EMBL/GenBank/DDBJ whole genome shotgun (WGS) entry which is preliminary data.</text>
</comment>
<evidence type="ECO:0008006" key="14">
    <source>
        <dbReference type="Google" id="ProtNLM"/>
    </source>
</evidence>
<accession>A0A4V1WNC1</accession>
<dbReference type="InterPro" id="IPR017972">
    <property type="entry name" value="Cyt_P450_CS"/>
</dbReference>
<comment type="pathway">
    <text evidence="2">Mycotoxin biosynthesis.</text>
</comment>
<dbReference type="SUPFAM" id="SSF48264">
    <property type="entry name" value="Cytochrome P450"/>
    <property type="match status" value="1"/>
</dbReference>
<keyword evidence="5 9" id="KW-0479">Metal-binding</keyword>
<evidence type="ECO:0000256" key="11">
    <source>
        <dbReference type="SAM" id="Phobius"/>
    </source>
</evidence>
<organism evidence="12 13">
    <name type="scientific">Alternaria alternata</name>
    <name type="common">Alternaria rot fungus</name>
    <name type="synonym">Torula alternata</name>
    <dbReference type="NCBI Taxonomy" id="5599"/>
    <lineage>
        <taxon>Eukaryota</taxon>
        <taxon>Fungi</taxon>
        <taxon>Dikarya</taxon>
        <taxon>Ascomycota</taxon>
        <taxon>Pezizomycotina</taxon>
        <taxon>Dothideomycetes</taxon>
        <taxon>Pleosporomycetidae</taxon>
        <taxon>Pleosporales</taxon>
        <taxon>Pleosporineae</taxon>
        <taxon>Pleosporaceae</taxon>
        <taxon>Alternaria</taxon>
        <taxon>Alternaria sect. Alternaria</taxon>
        <taxon>Alternaria alternata complex</taxon>
    </lineage>
</organism>
<evidence type="ECO:0000256" key="8">
    <source>
        <dbReference type="ARBA" id="ARBA00023033"/>
    </source>
</evidence>
<gene>
    <name evidence="12" type="ORF">AA0117_g13355</name>
</gene>
<name>A0A4V1WNC1_ALTAL</name>
<dbReference type="PROSITE" id="PS00086">
    <property type="entry name" value="CYTOCHROME_P450"/>
    <property type="match status" value="1"/>
</dbReference>
<evidence type="ECO:0000256" key="4">
    <source>
        <dbReference type="ARBA" id="ARBA00022617"/>
    </source>
</evidence>
<dbReference type="InterPro" id="IPR002403">
    <property type="entry name" value="Cyt_P450_E_grp-IV"/>
</dbReference>
<evidence type="ECO:0000256" key="7">
    <source>
        <dbReference type="ARBA" id="ARBA00023004"/>
    </source>
</evidence>
<keyword evidence="11" id="KW-0812">Transmembrane</keyword>
<dbReference type="Proteomes" id="UP000291422">
    <property type="component" value="Unassembled WGS sequence"/>
</dbReference>
<evidence type="ECO:0000256" key="10">
    <source>
        <dbReference type="RuleBase" id="RU000461"/>
    </source>
</evidence>
<keyword evidence="8 10" id="KW-0503">Monooxygenase</keyword>
<dbReference type="GO" id="GO:0020037">
    <property type="term" value="F:heme binding"/>
    <property type="evidence" value="ECO:0007669"/>
    <property type="project" value="InterPro"/>
</dbReference>
<reference evidence="13" key="1">
    <citation type="journal article" date="2019" name="bioRxiv">
        <title>Genomics, evolutionary history and diagnostics of the Alternaria alternata species group including apple and Asian pear pathotypes.</title>
        <authorList>
            <person name="Armitage A.D."/>
            <person name="Cockerton H.M."/>
            <person name="Sreenivasaprasad S."/>
            <person name="Woodhall J.W."/>
            <person name="Lane C.R."/>
            <person name="Harrison R.J."/>
            <person name="Clarkson J.P."/>
        </authorList>
    </citation>
    <scope>NUCLEOTIDE SEQUENCE [LARGE SCALE GENOMIC DNA]</scope>
    <source>
        <strain evidence="13">FERA 1177</strain>
    </source>
</reference>
<protein>
    <recommendedName>
        <fullName evidence="14">Cytochrome P450</fullName>
    </recommendedName>
</protein>
<keyword evidence="6 10" id="KW-0560">Oxidoreductase</keyword>
<dbReference type="InterPro" id="IPR001128">
    <property type="entry name" value="Cyt_P450"/>
</dbReference>
<dbReference type="Gene3D" id="1.10.630.10">
    <property type="entry name" value="Cytochrome P450"/>
    <property type="match status" value="1"/>
</dbReference>
<keyword evidence="7 9" id="KW-0408">Iron</keyword>
<keyword evidence="11" id="KW-1133">Transmembrane helix</keyword>
<evidence type="ECO:0000256" key="1">
    <source>
        <dbReference type="ARBA" id="ARBA00001971"/>
    </source>
</evidence>
<comment type="similarity">
    <text evidence="3 10">Belongs to the cytochrome P450 family.</text>
</comment>
<evidence type="ECO:0000256" key="3">
    <source>
        <dbReference type="ARBA" id="ARBA00010617"/>
    </source>
</evidence>
<dbReference type="PANTHER" id="PTHR46206">
    <property type="entry name" value="CYTOCHROME P450"/>
    <property type="match status" value="1"/>
</dbReference>
<dbReference type="CDD" id="cd11041">
    <property type="entry name" value="CYP503A1-like"/>
    <property type="match status" value="1"/>
</dbReference>
<dbReference type="PRINTS" id="PR00465">
    <property type="entry name" value="EP450IV"/>
</dbReference>
<feature type="transmembrane region" description="Helical" evidence="11">
    <location>
        <begin position="21"/>
        <end position="41"/>
    </location>
</feature>
<dbReference type="GO" id="GO:0016705">
    <property type="term" value="F:oxidoreductase activity, acting on paired donors, with incorporation or reduction of molecular oxygen"/>
    <property type="evidence" value="ECO:0007669"/>
    <property type="project" value="InterPro"/>
</dbReference>
<evidence type="ECO:0000256" key="2">
    <source>
        <dbReference type="ARBA" id="ARBA00004685"/>
    </source>
</evidence>